<dbReference type="Proteomes" id="UP000298438">
    <property type="component" value="Unassembled WGS sequence"/>
</dbReference>
<feature type="signal peptide" evidence="1">
    <location>
        <begin position="1"/>
        <end position="25"/>
    </location>
</feature>
<dbReference type="AlphaFoldDB" id="A0A4Y9SHM3"/>
<dbReference type="InterPro" id="IPR011008">
    <property type="entry name" value="Dimeric_a/b-barrel"/>
</dbReference>
<evidence type="ECO:0000313" key="2">
    <source>
        <dbReference type="EMBL" id="TFW21224.1"/>
    </source>
</evidence>
<dbReference type="OrthoDB" id="9809695at2"/>
<keyword evidence="1" id="KW-0732">Signal</keyword>
<proteinExistence type="predicted"/>
<name>A0A4Y9SHM3_9BURK</name>
<evidence type="ECO:0000313" key="3">
    <source>
        <dbReference type="Proteomes" id="UP000298438"/>
    </source>
</evidence>
<comment type="caution">
    <text evidence="2">The sequence shown here is derived from an EMBL/GenBank/DDBJ whole genome shotgun (WGS) entry which is preliminary data.</text>
</comment>
<dbReference type="Gene3D" id="3.30.70.100">
    <property type="match status" value="2"/>
</dbReference>
<reference evidence="2 3" key="1">
    <citation type="submission" date="2019-03" db="EMBL/GenBank/DDBJ databases">
        <title>Draft Genome Sequence of Massilia arenosa sp. nov., a Novel Massilia Species Isolated from a Sandy-loam Maize Soil.</title>
        <authorList>
            <person name="Raths R."/>
            <person name="Peta V."/>
            <person name="Bucking H."/>
        </authorList>
    </citation>
    <scope>NUCLEOTIDE SEQUENCE [LARGE SCALE GENOMIC DNA]</scope>
    <source>
        <strain evidence="2 3">MC02</strain>
    </source>
</reference>
<sequence length="282" mass="31495">MSIIRFAFPALALAAGLGAAPQALAASASASTSAAPPASANCCAIVELRRYVTYPGTRDTLVRLFEDRFIESQEALGIRVIAQFRDLNEPDHFTWVRGFSDMEARRKALTDFYLGSPVWQANRNAANATLYDNDDVLLLHPAAPGSGFAYDPARRAPPGATAAPDSFVVAQVYSFAQPVAAEFTEFFDRELMPLFERHGAQVLARLVTDKSRNTFERLPVREDVNVYVWFARFANRAAYDSYRAQLGEDTRWRGELFARLRKQLQRPPEVLMLTPTARSQLR</sequence>
<accession>A0A4Y9SHM3</accession>
<dbReference type="RefSeq" id="WP_135206888.1">
    <property type="nucleotide sequence ID" value="NZ_SPVF01000122.1"/>
</dbReference>
<gene>
    <name evidence="2" type="ORF">E4L96_09030</name>
</gene>
<evidence type="ECO:0000256" key="1">
    <source>
        <dbReference type="SAM" id="SignalP"/>
    </source>
</evidence>
<feature type="chain" id="PRO_5021399310" evidence="1">
    <location>
        <begin position="26"/>
        <end position="282"/>
    </location>
</feature>
<dbReference type="SUPFAM" id="SSF54909">
    <property type="entry name" value="Dimeric alpha+beta barrel"/>
    <property type="match status" value="2"/>
</dbReference>
<keyword evidence="3" id="KW-1185">Reference proteome</keyword>
<organism evidence="2 3">
    <name type="scientific">Zemynaea arenosa</name>
    <dbReference type="NCBI Taxonomy" id="2561931"/>
    <lineage>
        <taxon>Bacteria</taxon>
        <taxon>Pseudomonadati</taxon>
        <taxon>Pseudomonadota</taxon>
        <taxon>Betaproteobacteria</taxon>
        <taxon>Burkholderiales</taxon>
        <taxon>Oxalobacteraceae</taxon>
        <taxon>Telluria group</taxon>
        <taxon>Zemynaea</taxon>
    </lineage>
</organism>
<dbReference type="EMBL" id="SPVF01000122">
    <property type="protein sequence ID" value="TFW21224.1"/>
    <property type="molecule type" value="Genomic_DNA"/>
</dbReference>
<protein>
    <submittedName>
        <fullName evidence="2">NIPSNAP family containing protein</fullName>
    </submittedName>
</protein>